<dbReference type="GO" id="GO:0016020">
    <property type="term" value="C:membrane"/>
    <property type="evidence" value="ECO:0007669"/>
    <property type="project" value="UniProtKB-SubCell"/>
</dbReference>
<dbReference type="EMBL" id="JAFJMO010000010">
    <property type="protein sequence ID" value="KAJ8264911.1"/>
    <property type="molecule type" value="Genomic_DNA"/>
</dbReference>
<evidence type="ECO:0000256" key="4">
    <source>
        <dbReference type="ARBA" id="ARBA00022679"/>
    </source>
</evidence>
<comment type="subcellular location">
    <subcellularLocation>
        <location evidence="1">Membrane</location>
        <topology evidence="1">Single-pass type II membrane protein</topology>
    </subcellularLocation>
</comment>
<keyword evidence="11" id="KW-0479">Metal-binding</keyword>
<feature type="binding site" evidence="10">
    <location>
        <begin position="75"/>
        <end position="77"/>
    </location>
    <ligand>
        <name>UDP-N-acetyl-alpha-D-galactosamine</name>
        <dbReference type="ChEBI" id="CHEBI:67138"/>
    </ligand>
</feature>
<feature type="region of interest" description="Disordered" evidence="12">
    <location>
        <begin position="1"/>
        <end position="32"/>
    </location>
</feature>
<name>A0A9Q1DAK8_CONCO</name>
<evidence type="ECO:0000256" key="2">
    <source>
        <dbReference type="ARBA" id="ARBA00010413"/>
    </source>
</evidence>
<evidence type="ECO:0000256" key="5">
    <source>
        <dbReference type="ARBA" id="ARBA00022692"/>
    </source>
</evidence>
<feature type="binding site" evidence="10">
    <location>
        <position position="188"/>
    </location>
    <ligand>
        <name>an alpha-L-fucosyl-(1-&gt;2)-beta-D-galactosyl derivative</name>
        <dbReference type="ChEBI" id="CHEBI:140327"/>
    </ligand>
</feature>
<dbReference type="GO" id="GO:0031982">
    <property type="term" value="C:vesicle"/>
    <property type="evidence" value="ECO:0007669"/>
    <property type="project" value="TreeGrafter"/>
</dbReference>
<keyword evidence="6" id="KW-0735">Signal-anchor</keyword>
<evidence type="ECO:0000256" key="1">
    <source>
        <dbReference type="ARBA" id="ARBA00004606"/>
    </source>
</evidence>
<keyword evidence="3" id="KW-0328">Glycosyltransferase</keyword>
<comment type="caution">
    <text evidence="13">The sequence shown here is derived from an EMBL/GenBank/DDBJ whole genome shotgun (WGS) entry which is preliminary data.</text>
</comment>
<evidence type="ECO:0000256" key="7">
    <source>
        <dbReference type="ARBA" id="ARBA00022989"/>
    </source>
</evidence>
<evidence type="ECO:0000256" key="6">
    <source>
        <dbReference type="ARBA" id="ARBA00022968"/>
    </source>
</evidence>
<dbReference type="Proteomes" id="UP001152803">
    <property type="component" value="Unassembled WGS sequence"/>
</dbReference>
<sequence length="305" mass="35229">MFRFSESPLRKYQLPSAAKPEPRDHVDTSLDLSSRTDVTTSTDWGAPILWDGMFDPDTYDKYHQKMGTSVALTVFAVGKYLEVYLMDLLSSAELHFMEGLPVTYYVFTDAPENVPGLQLKTGRALEIIKIKRHERWEDISMMRMKTLADAVQTRIRHGHRYVFCLDVDMVFAGRFGSEALGESVALQHSSFYNTPKVRYTYDRNPKSTACMETGDLYYHAAVFGGTWESVVNLTESCHRGIMTDKRKGVQALWHDESHLNKYFWLNKPSRVLSPEYGWNPLNGPSREIHVKRLLWAEKHYSRLRT</sequence>
<evidence type="ECO:0000256" key="10">
    <source>
        <dbReference type="PIRSR" id="PIRSR605076-2"/>
    </source>
</evidence>
<gene>
    <name evidence="13" type="ORF">COCON_G00140100</name>
</gene>
<dbReference type="GO" id="GO:0046872">
    <property type="term" value="F:metal ion binding"/>
    <property type="evidence" value="ECO:0007669"/>
    <property type="project" value="UniProtKB-KW"/>
</dbReference>
<dbReference type="Gene3D" id="3.90.550.10">
    <property type="entry name" value="Spore Coat Polysaccharide Biosynthesis Protein SpsA, Chain A"/>
    <property type="match status" value="1"/>
</dbReference>
<keyword evidence="14" id="KW-1185">Reference proteome</keyword>
<evidence type="ECO:0000313" key="14">
    <source>
        <dbReference type="Proteomes" id="UP001152803"/>
    </source>
</evidence>
<feature type="binding site" evidence="10">
    <location>
        <position position="80"/>
    </location>
    <ligand>
        <name>UDP-N-acetyl-alpha-D-galactosamine</name>
        <dbReference type="ChEBI" id="CHEBI:67138"/>
    </ligand>
</feature>
<feature type="binding site" evidence="11">
    <location>
        <position position="166"/>
    </location>
    <ligand>
        <name>Mn(2+)</name>
        <dbReference type="ChEBI" id="CHEBI:29035"/>
    </ligand>
</feature>
<dbReference type="PANTHER" id="PTHR10462:SF33">
    <property type="entry name" value="ALPHA-1,3-GALACTOSYLTRANSFERASE 2"/>
    <property type="match status" value="1"/>
</dbReference>
<dbReference type="GO" id="GO:0016758">
    <property type="term" value="F:hexosyltransferase activity"/>
    <property type="evidence" value="ECO:0007669"/>
    <property type="project" value="InterPro"/>
</dbReference>
<feature type="active site" description="Nucleophile" evidence="9">
    <location>
        <position position="256"/>
    </location>
</feature>
<evidence type="ECO:0000256" key="8">
    <source>
        <dbReference type="ARBA" id="ARBA00023136"/>
    </source>
</evidence>
<feature type="binding site" evidence="11">
    <location>
        <position position="168"/>
    </location>
    <ligand>
        <name>Mn(2+)</name>
        <dbReference type="ChEBI" id="CHEBI:29035"/>
    </ligand>
</feature>
<evidence type="ECO:0000256" key="3">
    <source>
        <dbReference type="ARBA" id="ARBA00022676"/>
    </source>
</evidence>
<evidence type="ECO:0000256" key="12">
    <source>
        <dbReference type="SAM" id="MobiDB-lite"/>
    </source>
</evidence>
<feature type="binding site" evidence="10">
    <location>
        <begin position="166"/>
        <end position="168"/>
    </location>
    <ligand>
        <name>UDP-N-acetyl-alpha-D-galactosamine</name>
        <dbReference type="ChEBI" id="CHEBI:67138"/>
    </ligand>
</feature>
<dbReference type="SUPFAM" id="SSF53448">
    <property type="entry name" value="Nucleotide-diphospho-sugar transferases"/>
    <property type="match status" value="1"/>
</dbReference>
<dbReference type="InterPro" id="IPR029044">
    <property type="entry name" value="Nucleotide-diphossugar_trans"/>
</dbReference>
<feature type="binding site" evidence="10">
    <location>
        <position position="200"/>
    </location>
    <ligand>
        <name>an alpha-L-fucosyl-(1-&gt;2)-beta-D-galactosyl derivative</name>
        <dbReference type="ChEBI" id="CHEBI:140327"/>
    </ligand>
</feature>
<dbReference type="InterPro" id="IPR005076">
    <property type="entry name" value="Glyco_trans_6"/>
</dbReference>
<dbReference type="PANTHER" id="PTHR10462">
    <property type="entry name" value="GLYCOSYLTRANSFERASE-RELATED"/>
    <property type="match status" value="1"/>
</dbReference>
<keyword evidence="11" id="KW-0464">Manganese</keyword>
<accession>A0A9Q1DAK8</accession>
<keyword evidence="4" id="KW-0808">Transferase</keyword>
<dbReference type="FunFam" id="3.90.550.10:FF:000022">
    <property type="entry name" value="Histo-blood group ABO system transferase"/>
    <property type="match status" value="1"/>
</dbReference>
<dbReference type="Pfam" id="PF03414">
    <property type="entry name" value="Glyco_transf_6"/>
    <property type="match status" value="1"/>
</dbReference>
<evidence type="ECO:0000256" key="9">
    <source>
        <dbReference type="PIRSR" id="PIRSR605076-1"/>
    </source>
</evidence>
<evidence type="ECO:0000313" key="13">
    <source>
        <dbReference type="EMBL" id="KAJ8264911.1"/>
    </source>
</evidence>
<reference evidence="13" key="1">
    <citation type="journal article" date="2023" name="Science">
        <title>Genome structures resolve the early diversification of teleost fishes.</title>
        <authorList>
            <person name="Parey E."/>
            <person name="Louis A."/>
            <person name="Montfort J."/>
            <person name="Bouchez O."/>
            <person name="Roques C."/>
            <person name="Iampietro C."/>
            <person name="Lluch J."/>
            <person name="Castinel A."/>
            <person name="Donnadieu C."/>
            <person name="Desvignes T."/>
            <person name="Floi Bucao C."/>
            <person name="Jouanno E."/>
            <person name="Wen M."/>
            <person name="Mejri S."/>
            <person name="Dirks R."/>
            <person name="Jansen H."/>
            <person name="Henkel C."/>
            <person name="Chen W.J."/>
            <person name="Zahm M."/>
            <person name="Cabau C."/>
            <person name="Klopp C."/>
            <person name="Thompson A.W."/>
            <person name="Robinson-Rechavi M."/>
            <person name="Braasch I."/>
            <person name="Lecointre G."/>
            <person name="Bobe J."/>
            <person name="Postlethwait J.H."/>
            <person name="Berthelot C."/>
            <person name="Roest Crollius H."/>
            <person name="Guiguen Y."/>
        </authorList>
    </citation>
    <scope>NUCLEOTIDE SEQUENCE</scope>
    <source>
        <strain evidence="13">Concon-B</strain>
    </source>
</reference>
<dbReference type="AlphaFoldDB" id="A0A9Q1DAK8"/>
<dbReference type="OrthoDB" id="10013941at2759"/>
<organism evidence="13 14">
    <name type="scientific">Conger conger</name>
    <name type="common">Conger eel</name>
    <name type="synonym">Muraena conger</name>
    <dbReference type="NCBI Taxonomy" id="82655"/>
    <lineage>
        <taxon>Eukaryota</taxon>
        <taxon>Metazoa</taxon>
        <taxon>Chordata</taxon>
        <taxon>Craniata</taxon>
        <taxon>Vertebrata</taxon>
        <taxon>Euteleostomi</taxon>
        <taxon>Actinopterygii</taxon>
        <taxon>Neopterygii</taxon>
        <taxon>Teleostei</taxon>
        <taxon>Anguilliformes</taxon>
        <taxon>Congridae</taxon>
        <taxon>Conger</taxon>
    </lineage>
</organism>
<feature type="binding site" evidence="10">
    <location>
        <position position="256"/>
    </location>
    <ligand>
        <name>an alpha-L-fucosyl-(1-&gt;2)-beta-D-galactosyl derivative</name>
        <dbReference type="ChEBI" id="CHEBI:140327"/>
    </ligand>
</feature>
<proteinExistence type="inferred from homology"/>
<dbReference type="GO" id="GO:0005975">
    <property type="term" value="P:carbohydrate metabolic process"/>
    <property type="evidence" value="ECO:0007669"/>
    <property type="project" value="InterPro"/>
</dbReference>
<keyword evidence="8" id="KW-0472">Membrane</keyword>
<comment type="cofactor">
    <cofactor evidence="11">
        <name>Mn(2+)</name>
        <dbReference type="ChEBI" id="CHEBI:29035"/>
    </cofactor>
    <text evidence="11">Binds 1 Mn(2+) ion per subunit.</text>
</comment>
<keyword evidence="7" id="KW-1133">Transmembrane helix</keyword>
<protein>
    <submittedName>
        <fullName evidence="13">Uncharacterized protein</fullName>
    </submittedName>
</protein>
<evidence type="ECO:0000256" key="11">
    <source>
        <dbReference type="PIRSR" id="PIRSR605076-3"/>
    </source>
</evidence>
<dbReference type="GO" id="GO:0005794">
    <property type="term" value="C:Golgi apparatus"/>
    <property type="evidence" value="ECO:0007669"/>
    <property type="project" value="TreeGrafter"/>
</dbReference>
<keyword evidence="5" id="KW-0812">Transmembrane</keyword>
<comment type="similarity">
    <text evidence="2">Belongs to the glycosyltransferase 6 family.</text>
</comment>